<dbReference type="PROSITE" id="PS51318">
    <property type="entry name" value="TAT"/>
    <property type="match status" value="1"/>
</dbReference>
<sequence>MLTRRTLLGGAAAGAGAVVLTGCGVGAQGPVSRERPTCVARGELSRLETLGPAALVYEESGRRQSFALEPAFAEQLRAWLTWWGEHSPDGTPDELWSFGTWIDGRGDCGSWHHAGRALDVTSLRRDGEILHPGRIDRVEALPAGEQATARRRYWQLVAGLSLHFADVLSHLFDDAHRNHVHVDNGRSGSGPAVFTGRSRIQTLNVQAVCREVWQVPCELSGDWDRATREAVAAVLDPLGLPADLREEPSWRAFCTASVERGD</sequence>
<dbReference type="STRING" id="675864.SAMN04489747_4047"/>
<evidence type="ECO:0008006" key="3">
    <source>
        <dbReference type="Google" id="ProtNLM"/>
    </source>
</evidence>
<evidence type="ECO:0000313" key="2">
    <source>
        <dbReference type="Proteomes" id="UP000198546"/>
    </source>
</evidence>
<reference evidence="1 2" key="1">
    <citation type="submission" date="2016-10" db="EMBL/GenBank/DDBJ databases">
        <authorList>
            <person name="de Groot N.N."/>
        </authorList>
    </citation>
    <scope>NUCLEOTIDE SEQUENCE [LARGE SCALE GENOMIC DNA]</scope>
    <source>
        <strain evidence="1 2">MON 2.2</strain>
    </source>
</reference>
<dbReference type="Proteomes" id="UP000198546">
    <property type="component" value="Chromosome i"/>
</dbReference>
<proteinExistence type="predicted"/>
<keyword evidence="2" id="KW-1185">Reference proteome</keyword>
<evidence type="ECO:0000313" key="1">
    <source>
        <dbReference type="EMBL" id="SDE67274.1"/>
    </source>
</evidence>
<dbReference type="OrthoDB" id="3667437at2"/>
<dbReference type="EMBL" id="LT629688">
    <property type="protein sequence ID" value="SDE67274.1"/>
    <property type="molecule type" value="Genomic_DNA"/>
</dbReference>
<protein>
    <recommendedName>
        <fullName evidence="3">Extensin-like protein C-terminus</fullName>
    </recommendedName>
</protein>
<name>A0A1G7EUA7_9ACTN</name>
<organism evidence="1 2">
    <name type="scientific">Auraticoccus monumenti</name>
    <dbReference type="NCBI Taxonomy" id="675864"/>
    <lineage>
        <taxon>Bacteria</taxon>
        <taxon>Bacillati</taxon>
        <taxon>Actinomycetota</taxon>
        <taxon>Actinomycetes</taxon>
        <taxon>Propionibacteriales</taxon>
        <taxon>Propionibacteriaceae</taxon>
        <taxon>Auraticoccus</taxon>
    </lineage>
</organism>
<accession>A0A1G7EUA7</accession>
<dbReference type="InterPro" id="IPR006311">
    <property type="entry name" value="TAT_signal"/>
</dbReference>
<dbReference type="RefSeq" id="WP_090595980.1">
    <property type="nucleotide sequence ID" value="NZ_LT629688.1"/>
</dbReference>
<dbReference type="PROSITE" id="PS51257">
    <property type="entry name" value="PROKAR_LIPOPROTEIN"/>
    <property type="match status" value="1"/>
</dbReference>
<dbReference type="AlphaFoldDB" id="A0A1G7EUA7"/>
<gene>
    <name evidence="1" type="ORF">SAMN04489747_4047</name>
</gene>